<dbReference type="SMART" id="SM00451">
    <property type="entry name" value="ZnF_U1"/>
    <property type="match status" value="1"/>
</dbReference>
<evidence type="ECO:0000256" key="5">
    <source>
        <dbReference type="SAM" id="MobiDB-lite"/>
    </source>
</evidence>
<reference evidence="7" key="1">
    <citation type="submission" date="2020-06" db="EMBL/GenBank/DDBJ databases">
        <authorList>
            <consortium name="Plant Systems Biology data submission"/>
        </authorList>
    </citation>
    <scope>NUCLEOTIDE SEQUENCE</scope>
    <source>
        <strain evidence="7">D6</strain>
    </source>
</reference>
<organism evidence="7 8">
    <name type="scientific">Seminavis robusta</name>
    <dbReference type="NCBI Taxonomy" id="568900"/>
    <lineage>
        <taxon>Eukaryota</taxon>
        <taxon>Sar</taxon>
        <taxon>Stramenopiles</taxon>
        <taxon>Ochrophyta</taxon>
        <taxon>Bacillariophyta</taxon>
        <taxon>Bacillariophyceae</taxon>
        <taxon>Bacillariophycidae</taxon>
        <taxon>Naviculales</taxon>
        <taxon>Naviculaceae</taxon>
        <taxon>Seminavis</taxon>
    </lineage>
</organism>
<feature type="compositionally biased region" description="Basic and acidic residues" evidence="5">
    <location>
        <begin position="219"/>
        <end position="233"/>
    </location>
</feature>
<dbReference type="GO" id="GO:0005681">
    <property type="term" value="C:spliceosomal complex"/>
    <property type="evidence" value="ECO:0007669"/>
    <property type="project" value="InterPro"/>
</dbReference>
<feature type="region of interest" description="Disordered" evidence="5">
    <location>
        <begin position="192"/>
        <end position="296"/>
    </location>
</feature>
<comment type="caution">
    <text evidence="7">The sequence shown here is derived from an EMBL/GenBank/DDBJ whole genome shotgun (WGS) entry which is preliminary data.</text>
</comment>
<gene>
    <name evidence="7" type="ORF">SEMRO_443_G144020.1</name>
</gene>
<dbReference type="PANTHER" id="PTHR45986:SF1">
    <property type="entry name" value="ZINC FINGER MATRIN-TYPE PROTEIN 2"/>
    <property type="match status" value="1"/>
</dbReference>
<dbReference type="GO" id="GO:0000398">
    <property type="term" value="P:mRNA splicing, via spliceosome"/>
    <property type="evidence" value="ECO:0007669"/>
    <property type="project" value="InterPro"/>
</dbReference>
<feature type="compositionally biased region" description="Basic and acidic residues" evidence="5">
    <location>
        <begin position="255"/>
        <end position="268"/>
    </location>
</feature>
<name>A0A9N8HHD6_9STRA</name>
<dbReference type="InterPro" id="IPR040107">
    <property type="entry name" value="Snu23"/>
</dbReference>
<keyword evidence="8" id="KW-1185">Reference proteome</keyword>
<dbReference type="Pfam" id="PF12874">
    <property type="entry name" value="zf-met"/>
    <property type="match status" value="1"/>
</dbReference>
<protein>
    <submittedName>
        <fullName evidence="7">Matrin-type protein 2</fullName>
    </submittedName>
</protein>
<dbReference type="GO" id="GO:0008270">
    <property type="term" value="F:zinc ion binding"/>
    <property type="evidence" value="ECO:0007669"/>
    <property type="project" value="UniProtKB-KW"/>
</dbReference>
<dbReference type="OrthoDB" id="30343at2759"/>
<dbReference type="EMBL" id="CAICTM010000442">
    <property type="protein sequence ID" value="CAB9510583.1"/>
    <property type="molecule type" value="Genomic_DNA"/>
</dbReference>
<sequence length="296" mass="32783">MSTNLNYKQVANVKRRTWDVEAYEQKAKARADDEKAGESGDKNDKKGRRAPPTDEENAPKRLKTDGTEGEDSKDEFKPAEPGAAGPQGSQRAFLQPRTKKVEIDSLIGNTEIISAEAAAKTSLNDKEGGSVKDGVTKSGVGWHCSVCDCFLKDSMTYLDHINGRKHQRKLGFSMRVERSTKDQMLGRLSTLAKEKDRAKQKSEAELEEMEEPNFHVMVKKKDENEAKKKEERAKKRKEKKKKKKQAAEATAEPKAIPHEEPEATKDAGGDEEEEAEATIDPALAAMMGFSNFGGGK</sequence>
<dbReference type="InterPro" id="IPR003604">
    <property type="entry name" value="Matrin/U1-like-C_Znf_C2H2"/>
</dbReference>
<evidence type="ECO:0000256" key="1">
    <source>
        <dbReference type="ARBA" id="ARBA00022723"/>
    </source>
</evidence>
<evidence type="ECO:0000313" key="7">
    <source>
        <dbReference type="EMBL" id="CAB9510583.1"/>
    </source>
</evidence>
<feature type="compositionally biased region" description="Basic and acidic residues" evidence="5">
    <location>
        <begin position="16"/>
        <end position="44"/>
    </location>
</feature>
<evidence type="ECO:0000256" key="3">
    <source>
        <dbReference type="ARBA" id="ARBA00022833"/>
    </source>
</evidence>
<dbReference type="InterPro" id="IPR013087">
    <property type="entry name" value="Znf_C2H2_type"/>
</dbReference>
<accession>A0A9N8HHD6</accession>
<feature type="domain" description="U1-type" evidence="6">
    <location>
        <begin position="139"/>
        <end position="173"/>
    </location>
</feature>
<evidence type="ECO:0000256" key="2">
    <source>
        <dbReference type="ARBA" id="ARBA00022771"/>
    </source>
</evidence>
<keyword evidence="3" id="KW-0862">Zinc</keyword>
<feature type="compositionally biased region" description="Basic and acidic residues" evidence="5">
    <location>
        <begin position="57"/>
        <end position="66"/>
    </location>
</feature>
<dbReference type="Proteomes" id="UP001153069">
    <property type="component" value="Unassembled WGS sequence"/>
</dbReference>
<keyword evidence="4" id="KW-0539">Nucleus</keyword>
<proteinExistence type="predicted"/>
<dbReference type="Gene3D" id="3.30.160.60">
    <property type="entry name" value="Classic Zinc Finger"/>
    <property type="match status" value="1"/>
</dbReference>
<dbReference type="GO" id="GO:0003676">
    <property type="term" value="F:nucleic acid binding"/>
    <property type="evidence" value="ECO:0007669"/>
    <property type="project" value="InterPro"/>
</dbReference>
<keyword evidence="1" id="KW-0479">Metal-binding</keyword>
<dbReference type="GO" id="GO:0046540">
    <property type="term" value="C:U4/U6 x U5 tri-snRNP complex"/>
    <property type="evidence" value="ECO:0007669"/>
    <property type="project" value="TreeGrafter"/>
</dbReference>
<evidence type="ECO:0000313" key="8">
    <source>
        <dbReference type="Proteomes" id="UP001153069"/>
    </source>
</evidence>
<dbReference type="SUPFAM" id="SSF57667">
    <property type="entry name" value="beta-beta-alpha zinc fingers"/>
    <property type="match status" value="1"/>
</dbReference>
<dbReference type="PANTHER" id="PTHR45986">
    <property type="entry name" value="ZINC FINGER MATRIN-TYPE PROTEIN 2"/>
    <property type="match status" value="1"/>
</dbReference>
<feature type="compositionally biased region" description="Basic and acidic residues" evidence="5">
    <location>
        <begin position="192"/>
        <end position="204"/>
    </location>
</feature>
<dbReference type="InterPro" id="IPR036236">
    <property type="entry name" value="Znf_C2H2_sf"/>
</dbReference>
<feature type="region of interest" description="Disordered" evidence="5">
    <location>
        <begin position="1"/>
        <end position="97"/>
    </location>
</feature>
<evidence type="ECO:0000256" key="4">
    <source>
        <dbReference type="ARBA" id="ARBA00023242"/>
    </source>
</evidence>
<keyword evidence="2" id="KW-0863">Zinc-finger</keyword>
<evidence type="ECO:0000259" key="6">
    <source>
        <dbReference type="SMART" id="SM00451"/>
    </source>
</evidence>
<dbReference type="AlphaFoldDB" id="A0A9N8HHD6"/>
<dbReference type="FunFam" id="3.30.160.60:FF:002461">
    <property type="entry name" value="Zinc finger matrin-type protein 2"/>
    <property type="match status" value="1"/>
</dbReference>
<feature type="compositionally biased region" description="Basic residues" evidence="5">
    <location>
        <begin position="234"/>
        <end position="244"/>
    </location>
</feature>